<dbReference type="EMBL" id="CP151506">
    <property type="protein sequence ID" value="WZN62978.1"/>
    <property type="molecule type" value="Genomic_DNA"/>
</dbReference>
<feature type="transmembrane region" description="Helical" evidence="6">
    <location>
        <begin position="457"/>
        <end position="479"/>
    </location>
</feature>
<protein>
    <submittedName>
        <fullName evidence="8">Amino acid transporter</fullName>
    </submittedName>
</protein>
<feature type="transmembrane region" description="Helical" evidence="6">
    <location>
        <begin position="397"/>
        <end position="420"/>
    </location>
</feature>
<feature type="transmembrane region" description="Helical" evidence="6">
    <location>
        <begin position="354"/>
        <end position="376"/>
    </location>
</feature>
<dbReference type="PANTHER" id="PTHR22950">
    <property type="entry name" value="AMINO ACID TRANSPORTER"/>
    <property type="match status" value="1"/>
</dbReference>
<evidence type="ECO:0000259" key="7">
    <source>
        <dbReference type="Pfam" id="PF01490"/>
    </source>
</evidence>
<dbReference type="InterPro" id="IPR013057">
    <property type="entry name" value="AA_transpt_TM"/>
</dbReference>
<keyword evidence="2 6" id="KW-0812">Transmembrane</keyword>
<proteinExistence type="predicted"/>
<evidence type="ECO:0000313" key="9">
    <source>
        <dbReference type="Proteomes" id="UP001472866"/>
    </source>
</evidence>
<keyword evidence="3" id="KW-0813">Transport</keyword>
<dbReference type="Pfam" id="PF01490">
    <property type="entry name" value="Aa_trans"/>
    <property type="match status" value="1"/>
</dbReference>
<evidence type="ECO:0000256" key="5">
    <source>
        <dbReference type="ARBA" id="ARBA00023136"/>
    </source>
</evidence>
<sequence length="527" mass="57513">MSSLPSLPSTAPVSLATSMDGHCVPGLIEGQEFESVQRSGLFGKLLSVDRESVTSMARSMRSNATYRSAGYSISASSYKDGSGKDRDVGVAPPQHASWVAIAFIMISEVVGAGVLTLSQKYAELGYVPASLLILANFFLLYYTAWQMVEVKKVFAAAVSISDAMDYTFGRVLRTTCHVILLINLTFVLGDYLLLIGKSLGSTIYNIHLCSPIWTLIGSAIAGSLLCSLRYLHSTTALCVVSVLTISGSVGIVIVALVVNGRAADVESPIFAEGLDFMQFMQSQSAIYFTFSGQFMFFELMSEMKDFTEFTKTFRIAGPFQVSIYLLVGCVGYYYKGTEASGYFLDNLGFGPAYRVASALLCFHIIVGFVIVGNVLCRILHIQFSPFRANDLSWRGRLEWAAVGFGVTATSFVIANAIPFFDLLTGLIGGLLLPPLCLLAPVLLYIKTRHMVERPLAIWEWVINLSLVAFGVMLMVISTMENVRELISNWSTFGAPFSCHCQGMWDTCECSKKRIEYSGGFNCSSIAP</sequence>
<gene>
    <name evidence="8" type="ORF">HKI87_06g45230</name>
</gene>
<accession>A0AAX4P9X7</accession>
<feature type="transmembrane region" description="Helical" evidence="6">
    <location>
        <begin position="96"/>
        <end position="118"/>
    </location>
</feature>
<name>A0AAX4P9X7_9CHLO</name>
<evidence type="ECO:0000313" key="8">
    <source>
        <dbReference type="EMBL" id="WZN62978.1"/>
    </source>
</evidence>
<evidence type="ECO:0000256" key="3">
    <source>
        <dbReference type="ARBA" id="ARBA00022970"/>
    </source>
</evidence>
<dbReference type="GO" id="GO:0016020">
    <property type="term" value="C:membrane"/>
    <property type="evidence" value="ECO:0007669"/>
    <property type="project" value="UniProtKB-SubCell"/>
</dbReference>
<feature type="domain" description="Amino acid transporter transmembrane" evidence="7">
    <location>
        <begin position="96"/>
        <end position="479"/>
    </location>
</feature>
<reference evidence="8 9" key="1">
    <citation type="submission" date="2024-03" db="EMBL/GenBank/DDBJ databases">
        <title>Complete genome sequence of the green alga Chloropicon roscoffensis RCC1871.</title>
        <authorList>
            <person name="Lemieux C."/>
            <person name="Pombert J.-F."/>
            <person name="Otis C."/>
            <person name="Turmel M."/>
        </authorList>
    </citation>
    <scope>NUCLEOTIDE SEQUENCE [LARGE SCALE GENOMIC DNA]</scope>
    <source>
        <strain evidence="8 9">RCC1871</strain>
    </source>
</reference>
<keyword evidence="4 6" id="KW-1133">Transmembrane helix</keyword>
<evidence type="ECO:0000256" key="1">
    <source>
        <dbReference type="ARBA" id="ARBA00004141"/>
    </source>
</evidence>
<dbReference type="AlphaFoldDB" id="A0AAX4P9X7"/>
<evidence type="ECO:0000256" key="4">
    <source>
        <dbReference type="ARBA" id="ARBA00022989"/>
    </source>
</evidence>
<keyword evidence="5 6" id="KW-0472">Membrane</keyword>
<keyword evidence="9" id="KW-1185">Reference proteome</keyword>
<feature type="transmembrane region" description="Helical" evidence="6">
    <location>
        <begin position="124"/>
        <end position="142"/>
    </location>
</feature>
<evidence type="ECO:0000256" key="6">
    <source>
        <dbReference type="SAM" id="Phobius"/>
    </source>
</evidence>
<dbReference type="PANTHER" id="PTHR22950:SF461">
    <property type="entry name" value="AMINO ACID TRANSPORTER TRANSMEMBRANE DOMAIN-CONTAINING PROTEIN"/>
    <property type="match status" value="1"/>
</dbReference>
<comment type="subcellular location">
    <subcellularLocation>
        <location evidence="1">Membrane</location>
        <topology evidence="1">Multi-pass membrane protein</topology>
    </subcellularLocation>
</comment>
<dbReference type="Proteomes" id="UP001472866">
    <property type="component" value="Chromosome 06"/>
</dbReference>
<feature type="transmembrane region" description="Helical" evidence="6">
    <location>
        <begin position="237"/>
        <end position="258"/>
    </location>
</feature>
<dbReference type="GO" id="GO:0015179">
    <property type="term" value="F:L-amino acid transmembrane transporter activity"/>
    <property type="evidence" value="ECO:0007669"/>
    <property type="project" value="TreeGrafter"/>
</dbReference>
<feature type="transmembrane region" description="Helical" evidence="6">
    <location>
        <begin position="426"/>
        <end position="445"/>
    </location>
</feature>
<feature type="transmembrane region" description="Helical" evidence="6">
    <location>
        <begin position="313"/>
        <end position="334"/>
    </location>
</feature>
<feature type="transmembrane region" description="Helical" evidence="6">
    <location>
        <begin position="178"/>
        <end position="196"/>
    </location>
</feature>
<keyword evidence="3" id="KW-0029">Amino-acid transport</keyword>
<organism evidence="8 9">
    <name type="scientific">Chloropicon roscoffensis</name>
    <dbReference type="NCBI Taxonomy" id="1461544"/>
    <lineage>
        <taxon>Eukaryota</taxon>
        <taxon>Viridiplantae</taxon>
        <taxon>Chlorophyta</taxon>
        <taxon>Chloropicophyceae</taxon>
        <taxon>Chloropicales</taxon>
        <taxon>Chloropicaceae</taxon>
        <taxon>Chloropicon</taxon>
    </lineage>
</organism>
<evidence type="ECO:0000256" key="2">
    <source>
        <dbReference type="ARBA" id="ARBA00022692"/>
    </source>
</evidence>
<feature type="transmembrane region" description="Helical" evidence="6">
    <location>
        <begin position="202"/>
        <end position="225"/>
    </location>
</feature>